<dbReference type="CDD" id="cd03249">
    <property type="entry name" value="ABC_MTABC3_MDL1_MDL2"/>
    <property type="match status" value="1"/>
</dbReference>
<evidence type="ECO:0000259" key="9">
    <source>
        <dbReference type="PROSITE" id="PS50893"/>
    </source>
</evidence>
<keyword evidence="3 8" id="KW-0812">Transmembrane</keyword>
<feature type="transmembrane region" description="Helical" evidence="8">
    <location>
        <begin position="108"/>
        <end position="128"/>
    </location>
</feature>
<dbReference type="PROSITE" id="PS50893">
    <property type="entry name" value="ABC_TRANSPORTER_2"/>
    <property type="match status" value="2"/>
</dbReference>
<dbReference type="PROSITE" id="PS00211">
    <property type="entry name" value="ABC_TRANSPORTER_1"/>
    <property type="match status" value="2"/>
</dbReference>
<keyword evidence="12" id="KW-1185">Reference proteome</keyword>
<feature type="transmembrane region" description="Helical" evidence="8">
    <location>
        <begin position="724"/>
        <end position="744"/>
    </location>
</feature>
<proteinExistence type="inferred from homology"/>
<comment type="caution">
    <text evidence="11">The sequence shown here is derived from an EMBL/GenBank/DDBJ whole genome shotgun (WGS) entry which is preliminary data.</text>
</comment>
<feature type="transmembrane region" description="Helical" evidence="8">
    <location>
        <begin position="866"/>
        <end position="886"/>
    </location>
</feature>
<feature type="transmembrane region" description="Helical" evidence="8">
    <location>
        <begin position="647"/>
        <end position="673"/>
    </location>
</feature>
<evidence type="ECO:0000256" key="2">
    <source>
        <dbReference type="ARBA" id="ARBA00007577"/>
    </source>
</evidence>
<dbReference type="PANTHER" id="PTHR43394">
    <property type="entry name" value="ATP-DEPENDENT PERMEASE MDL1, MITOCHONDRIAL"/>
    <property type="match status" value="1"/>
</dbReference>
<name>A0ABQ9NVC0_9PEZI</name>
<gene>
    <name evidence="11" type="ORF">H2201_003532</name>
</gene>
<dbReference type="InterPro" id="IPR027417">
    <property type="entry name" value="P-loop_NTPase"/>
</dbReference>
<keyword evidence="7 8" id="KW-0472">Membrane</keyword>
<dbReference type="CDD" id="cd18578">
    <property type="entry name" value="ABC_6TM_Pgp_ABCB1_D2_like"/>
    <property type="match status" value="1"/>
</dbReference>
<feature type="transmembrane region" description="Helical" evidence="8">
    <location>
        <begin position="603"/>
        <end position="627"/>
    </location>
</feature>
<dbReference type="InterPro" id="IPR011527">
    <property type="entry name" value="ABC1_TM_dom"/>
</dbReference>
<evidence type="ECO:0000313" key="12">
    <source>
        <dbReference type="Proteomes" id="UP001172684"/>
    </source>
</evidence>
<feature type="domain" description="ABC transmembrane type-1" evidence="10">
    <location>
        <begin position="607"/>
        <end position="894"/>
    </location>
</feature>
<dbReference type="Pfam" id="PF00664">
    <property type="entry name" value="ABC_membrane"/>
    <property type="match status" value="2"/>
</dbReference>
<feature type="transmembrane region" description="Helical" evidence="8">
    <location>
        <begin position="20"/>
        <end position="37"/>
    </location>
</feature>
<dbReference type="Pfam" id="PF00005">
    <property type="entry name" value="ABC_tran"/>
    <property type="match status" value="2"/>
</dbReference>
<dbReference type="CDD" id="cd18577">
    <property type="entry name" value="ABC_6TM_Pgp_ABCB1_D1_like"/>
    <property type="match status" value="1"/>
</dbReference>
<comment type="subcellular location">
    <subcellularLocation>
        <location evidence="1">Membrane</location>
        <topology evidence="1">Multi-pass membrane protein</topology>
    </subcellularLocation>
</comment>
<dbReference type="PANTHER" id="PTHR43394:SF27">
    <property type="entry name" value="ATP-DEPENDENT TRANSLOCASE ABCB1-LIKE"/>
    <property type="match status" value="1"/>
</dbReference>
<keyword evidence="6 8" id="KW-1133">Transmembrane helix</keyword>
<dbReference type="EMBL" id="JAPDRL010000020">
    <property type="protein sequence ID" value="KAJ9666344.1"/>
    <property type="molecule type" value="Genomic_DNA"/>
</dbReference>
<evidence type="ECO:0000256" key="1">
    <source>
        <dbReference type="ARBA" id="ARBA00004141"/>
    </source>
</evidence>
<feature type="transmembrane region" description="Helical" evidence="8">
    <location>
        <begin position="186"/>
        <end position="211"/>
    </location>
</feature>
<evidence type="ECO:0000313" key="11">
    <source>
        <dbReference type="EMBL" id="KAJ9666344.1"/>
    </source>
</evidence>
<feature type="transmembrane region" description="Helical" evidence="8">
    <location>
        <begin position="223"/>
        <end position="243"/>
    </location>
</feature>
<feature type="domain" description="ABC transporter" evidence="9">
    <location>
        <begin position="930"/>
        <end position="1172"/>
    </location>
</feature>
<dbReference type="Proteomes" id="UP001172684">
    <property type="component" value="Unassembled WGS sequence"/>
</dbReference>
<feature type="domain" description="ABC transmembrane type-1" evidence="10">
    <location>
        <begin position="21"/>
        <end position="251"/>
    </location>
</feature>
<organism evidence="11 12">
    <name type="scientific">Coniosporium apollinis</name>
    <dbReference type="NCBI Taxonomy" id="61459"/>
    <lineage>
        <taxon>Eukaryota</taxon>
        <taxon>Fungi</taxon>
        <taxon>Dikarya</taxon>
        <taxon>Ascomycota</taxon>
        <taxon>Pezizomycotina</taxon>
        <taxon>Dothideomycetes</taxon>
        <taxon>Dothideomycetes incertae sedis</taxon>
        <taxon>Coniosporium</taxon>
    </lineage>
</organism>
<feature type="domain" description="ABC transporter" evidence="9">
    <location>
        <begin position="286"/>
        <end position="531"/>
    </location>
</feature>
<dbReference type="Gene3D" id="1.20.1560.10">
    <property type="entry name" value="ABC transporter type 1, transmembrane domain"/>
    <property type="match status" value="1"/>
</dbReference>
<dbReference type="InterPro" id="IPR039421">
    <property type="entry name" value="Type_1_exporter"/>
</dbReference>
<dbReference type="SUPFAM" id="SSF90123">
    <property type="entry name" value="ABC transporter transmembrane region"/>
    <property type="match status" value="2"/>
</dbReference>
<evidence type="ECO:0000256" key="8">
    <source>
        <dbReference type="SAM" id="Phobius"/>
    </source>
</evidence>
<evidence type="ECO:0000256" key="6">
    <source>
        <dbReference type="ARBA" id="ARBA00022989"/>
    </source>
</evidence>
<dbReference type="Gene3D" id="3.40.50.300">
    <property type="entry name" value="P-loop containing nucleotide triphosphate hydrolases"/>
    <property type="match status" value="2"/>
</dbReference>
<evidence type="ECO:0000259" key="10">
    <source>
        <dbReference type="PROSITE" id="PS50929"/>
    </source>
</evidence>
<reference evidence="11" key="1">
    <citation type="submission" date="2022-10" db="EMBL/GenBank/DDBJ databases">
        <title>Culturing micro-colonial fungi from biological soil crusts in the Mojave desert and describing Neophaeococcomyces mojavensis, and introducing the new genera and species Taxawa tesnikishii.</title>
        <authorList>
            <person name="Kurbessoian T."/>
            <person name="Stajich J.E."/>
        </authorList>
    </citation>
    <scope>NUCLEOTIDE SEQUENCE</scope>
    <source>
        <strain evidence="11">TK_1</strain>
    </source>
</reference>
<feature type="transmembrane region" description="Helical" evidence="8">
    <location>
        <begin position="750"/>
        <end position="770"/>
    </location>
</feature>
<feature type="transmembrane region" description="Helical" evidence="8">
    <location>
        <begin position="833"/>
        <end position="854"/>
    </location>
</feature>
<feature type="transmembrane region" description="Helical" evidence="8">
    <location>
        <begin position="83"/>
        <end position="102"/>
    </location>
</feature>
<dbReference type="SUPFAM" id="SSF52540">
    <property type="entry name" value="P-loop containing nucleoside triphosphate hydrolases"/>
    <property type="match status" value="2"/>
</dbReference>
<keyword evidence="5" id="KW-0067">ATP-binding</keyword>
<dbReference type="InterPro" id="IPR003593">
    <property type="entry name" value="AAA+_ATPase"/>
</dbReference>
<evidence type="ECO:0000256" key="4">
    <source>
        <dbReference type="ARBA" id="ARBA00022741"/>
    </source>
</evidence>
<evidence type="ECO:0000256" key="3">
    <source>
        <dbReference type="ARBA" id="ARBA00022692"/>
    </source>
</evidence>
<protein>
    <submittedName>
        <fullName evidence="11">Uncharacterized protein</fullName>
    </submittedName>
</protein>
<sequence length="1177" mass="128612">MAKARVTEPRPTDSELTGLYFVYLFLTTITISGIRITRSIRYQFLKAILSQDIAYFDAGDNGSVAVQITTNGNLIQQGISEKLGLAIQAVASFVAAIVIAFVTQWKLTLITIGVAPATILFTGVATWIDTSLESRILSLYSSAAALAGDTISSVGTVHAFSAASKVAKKYDGYLQRAYEIGRSKSMVWGLFYSTEYFLAYAAYALAFWQGIRMFTSGEINDPGVIIIVLFSVIIAASSMTQLVPHLAAFTKAASAADSLFNTIDRTSKVNSLSVAGVCPASTSGELKFSNVNFSYPTRPYVKVLDNFSLAFPANRVTALVGPSGSGKSTIVGLLERWYDPNSGSIALDDTPLKSININWMRTRIRLVQQEPVLFNGTVFDNVRYGLVGTEWEFLTQEKQVSIVEEACKLANAHEFISNLPNGYFTEVGERAGLLSGGQKQRIAIARSIVSIPTVLLLDEATSALDPHAEGIVQAALDKASKNRTTIVIAHKLATVKNADNIVVLSQGRIIEQGTHASLFAKDGTYSRLVKAQNLEKNAEEAAKEANTFDTEPESALIHHVSTMQESTEENPAGEQSSLDYQQHEVLGFLRVVFMILREHSDLWVCYLLVLVSCMVGGATFPAQALIMAELLGVFELTGSAATSRGNFFSLMFFVVALANFILYFVLGFVSNIISQYMTRRYRLQIFSSILRQDMQFFNRPENTVGALTSSLSALPTQLQEFMGFNLSIMLIVIVNLLASNVLAIATGWKLGLVVVFGGLPPLLCAGYLCMRLEVRINRVQGKQFATSAGLAAEAVSAIRTVASLALEQTVLHRYRSQVDNIVRESIISTLRTMFWFSLTQSMEFLIMALGFWYGCRLLSTGEYSGRQFYVVFISVFFSGQAAAQLFSYTTSITKAVGAANYIFWLRGIKPIVAETDDNRESGPSSGPQTLDVDRIKFSYPNEPDKRVLKGVSLKINPWQFVAFVGASGCGKSTMISMLERFYDPTSGSISLNNTDIRTLSPRQYRQSLALVQQEPTLYQGTIRENIAIGLETPDENISDDAILSACRQANAYDFIASLPNGLGTLCGPAGLALSGGQRQRIAIARALIRNPRILLLDEATSALDTLSERVVQEAIAQAAKEGDRITVAVAHRLSTIKDADFICVFLGGRIVEAGGHGELVKRRGMYWEMCNAQALDR</sequence>
<dbReference type="InterPro" id="IPR003439">
    <property type="entry name" value="ABC_transporter-like_ATP-bd"/>
</dbReference>
<comment type="similarity">
    <text evidence="2">Belongs to the ABC transporter superfamily. ABCB family. Multidrug resistance exporter (TC 3.A.1.201) subfamily.</text>
</comment>
<dbReference type="PROSITE" id="PS50929">
    <property type="entry name" value="ABC_TM1F"/>
    <property type="match status" value="2"/>
</dbReference>
<dbReference type="InterPro" id="IPR017871">
    <property type="entry name" value="ABC_transporter-like_CS"/>
</dbReference>
<evidence type="ECO:0000256" key="5">
    <source>
        <dbReference type="ARBA" id="ARBA00022840"/>
    </source>
</evidence>
<evidence type="ECO:0000256" key="7">
    <source>
        <dbReference type="ARBA" id="ARBA00023136"/>
    </source>
</evidence>
<keyword evidence="4" id="KW-0547">Nucleotide-binding</keyword>
<dbReference type="SMART" id="SM00382">
    <property type="entry name" value="AAA"/>
    <property type="match status" value="2"/>
</dbReference>
<dbReference type="InterPro" id="IPR036640">
    <property type="entry name" value="ABC1_TM_sf"/>
</dbReference>
<accession>A0ABQ9NVC0</accession>